<name>A0A6C0ERH5_9ZZZZ</name>
<reference evidence="2" key="1">
    <citation type="journal article" date="2020" name="Nature">
        <title>Giant virus diversity and host interactions through global metagenomics.</title>
        <authorList>
            <person name="Schulz F."/>
            <person name="Roux S."/>
            <person name="Paez-Espino D."/>
            <person name="Jungbluth S."/>
            <person name="Walsh D.A."/>
            <person name="Denef V.J."/>
            <person name="McMahon K.D."/>
            <person name="Konstantinidis K.T."/>
            <person name="Eloe-Fadrosh E.A."/>
            <person name="Kyrpides N.C."/>
            <person name="Woyke T."/>
        </authorList>
    </citation>
    <scope>NUCLEOTIDE SEQUENCE</scope>
    <source>
        <strain evidence="2">GVMAG-M-3300009068-24</strain>
    </source>
</reference>
<protein>
    <submittedName>
        <fullName evidence="2">Uncharacterized protein</fullName>
    </submittedName>
</protein>
<proteinExistence type="predicted"/>
<accession>A0A6C0ERH5</accession>
<feature type="region of interest" description="Disordered" evidence="1">
    <location>
        <begin position="24"/>
        <end position="74"/>
    </location>
</feature>
<organism evidence="2">
    <name type="scientific">viral metagenome</name>
    <dbReference type="NCBI Taxonomy" id="1070528"/>
    <lineage>
        <taxon>unclassified sequences</taxon>
        <taxon>metagenomes</taxon>
        <taxon>organismal metagenomes</taxon>
    </lineage>
</organism>
<sequence length="103" mass="11103">MSNSPPFSSSTSMGLGTVASMNKGAVFGDQSGSSRVDRLRNRALLAHKLSQPKSGPVKNEREKNSRLEALTRTRAGGYVPVPKVQHSKVNLHTFGHYPTSSHS</sequence>
<evidence type="ECO:0000256" key="1">
    <source>
        <dbReference type="SAM" id="MobiDB-lite"/>
    </source>
</evidence>
<feature type="compositionally biased region" description="Basic and acidic residues" evidence="1">
    <location>
        <begin position="58"/>
        <end position="71"/>
    </location>
</feature>
<evidence type="ECO:0000313" key="2">
    <source>
        <dbReference type="EMBL" id="QHT29895.1"/>
    </source>
</evidence>
<dbReference type="AlphaFoldDB" id="A0A6C0ERH5"/>
<dbReference type="EMBL" id="MN738885">
    <property type="protein sequence ID" value="QHT29895.1"/>
    <property type="molecule type" value="Genomic_DNA"/>
</dbReference>